<dbReference type="InterPro" id="IPR024694">
    <property type="entry name" value="PurE_prokaryotes"/>
</dbReference>
<dbReference type="InterPro" id="IPR033747">
    <property type="entry name" value="PurE_ClassI"/>
</dbReference>
<name>A0A927IF87_9ACTN</name>
<dbReference type="Proteomes" id="UP000632289">
    <property type="component" value="Unassembled WGS sequence"/>
</dbReference>
<reference evidence="7" key="1">
    <citation type="submission" date="2020-09" db="EMBL/GenBank/DDBJ databases">
        <title>Secondary metabolite and genome analysis of marine Streptomyces chumphonensis KK1-2T.</title>
        <authorList>
            <person name="Phongsopitanun W."/>
            <person name="Kanchanasin P."/>
            <person name="Pittayakhajonwut P."/>
            <person name="Suwanborirux K."/>
            <person name="Tanasupawat S."/>
        </authorList>
    </citation>
    <scope>NUCLEOTIDE SEQUENCE</scope>
    <source>
        <strain evidence="7">KK1-2</strain>
    </source>
</reference>
<evidence type="ECO:0000256" key="4">
    <source>
        <dbReference type="PIRNR" id="PIRNR001338"/>
    </source>
</evidence>
<feature type="binding site" evidence="3 5">
    <location>
        <position position="46"/>
    </location>
    <ligand>
        <name>substrate</name>
    </ligand>
</feature>
<dbReference type="InterPro" id="IPR000031">
    <property type="entry name" value="PurE_dom"/>
</dbReference>
<comment type="function">
    <text evidence="3 4">Catalyzes the conversion of N5-carboxyaminoimidazole ribonucleotide (N5-CAIR) to 4-carboxy-5-aminoimidazole ribonucleotide (CAIR).</text>
</comment>
<keyword evidence="2 3" id="KW-0413">Isomerase</keyword>
<evidence type="ECO:0000313" key="8">
    <source>
        <dbReference type="Proteomes" id="UP000632289"/>
    </source>
</evidence>
<dbReference type="PANTHER" id="PTHR23046:SF2">
    <property type="entry name" value="PHOSPHORIBOSYLAMINOIMIDAZOLE CARBOXYLASE"/>
    <property type="match status" value="1"/>
</dbReference>
<dbReference type="SUPFAM" id="SSF52255">
    <property type="entry name" value="N5-CAIR mutase (phosphoribosylaminoimidazole carboxylase, PurE)"/>
    <property type="match status" value="1"/>
</dbReference>
<feature type="domain" description="PurE" evidence="6">
    <location>
        <begin position="8"/>
        <end position="157"/>
    </location>
</feature>
<evidence type="ECO:0000256" key="5">
    <source>
        <dbReference type="PIRSR" id="PIRSR001338-1"/>
    </source>
</evidence>
<dbReference type="PIRSF" id="PIRSF001338">
    <property type="entry name" value="AIR_carboxylase"/>
    <property type="match status" value="1"/>
</dbReference>
<dbReference type="PANTHER" id="PTHR23046">
    <property type="entry name" value="PHOSPHORIBOSYLAMINOIMIDAZOLE CARBOXYLASE CATALYTIC SUBUNIT"/>
    <property type="match status" value="1"/>
</dbReference>
<dbReference type="GO" id="GO:0016829">
    <property type="term" value="F:lyase activity"/>
    <property type="evidence" value="ECO:0007669"/>
    <property type="project" value="UniProtKB-KW"/>
</dbReference>
<dbReference type="GO" id="GO:0034023">
    <property type="term" value="F:5-(carboxyamino)imidazole ribonucleotide mutase activity"/>
    <property type="evidence" value="ECO:0007669"/>
    <property type="project" value="UniProtKB-UniRule"/>
</dbReference>
<comment type="pathway">
    <text evidence="3 4">Purine metabolism; IMP biosynthesis via de novo pathway; 5-amino-1-(5-phospho-D-ribosyl)imidazole-4-carboxylate from 5-amino-1-(5-phospho-D-ribosyl)imidazole (N5-CAIR route): step 2/2.</text>
</comment>
<evidence type="ECO:0000313" key="7">
    <source>
        <dbReference type="EMBL" id="MBD3934514.1"/>
    </source>
</evidence>
<dbReference type="NCBIfam" id="TIGR01162">
    <property type="entry name" value="purE"/>
    <property type="match status" value="1"/>
</dbReference>
<dbReference type="HAMAP" id="MF_01929">
    <property type="entry name" value="PurE_classI"/>
    <property type="match status" value="1"/>
</dbReference>
<comment type="catalytic activity">
    <reaction evidence="3 4">
        <text>5-carboxyamino-1-(5-phospho-D-ribosyl)imidazole + H(+) = 5-amino-1-(5-phospho-D-ribosyl)imidazole-4-carboxylate</text>
        <dbReference type="Rhea" id="RHEA:13193"/>
        <dbReference type="ChEBI" id="CHEBI:15378"/>
        <dbReference type="ChEBI" id="CHEBI:58730"/>
        <dbReference type="ChEBI" id="CHEBI:77657"/>
        <dbReference type="EC" id="5.4.99.18"/>
    </reaction>
</comment>
<dbReference type="Pfam" id="PF00731">
    <property type="entry name" value="AIRC"/>
    <property type="match status" value="1"/>
</dbReference>
<accession>A0A927IF87</accession>
<protein>
    <recommendedName>
        <fullName evidence="3 4">N5-carboxyaminoimidazole ribonucleotide mutase</fullName>
        <shortName evidence="3 4">N5-CAIR mutase</shortName>
        <ecNumber evidence="3 4">5.4.99.18</ecNumber>
    </recommendedName>
    <alternativeName>
        <fullName evidence="3">5-(carboxyamino)imidazole ribonucleotide mutase</fullName>
    </alternativeName>
</protein>
<dbReference type="SMART" id="SM01001">
    <property type="entry name" value="AIRC"/>
    <property type="match status" value="1"/>
</dbReference>
<dbReference type="AlphaFoldDB" id="A0A927IF87"/>
<keyword evidence="7" id="KW-0456">Lyase</keyword>
<comment type="similarity">
    <text evidence="3">Belongs to the AIR carboxylase family. Class I subfamily.</text>
</comment>
<comment type="caution">
    <text evidence="7">The sequence shown here is derived from an EMBL/GenBank/DDBJ whole genome shotgun (WGS) entry which is preliminary data.</text>
</comment>
<dbReference type="EMBL" id="JACXYU010000017">
    <property type="protein sequence ID" value="MBD3934514.1"/>
    <property type="molecule type" value="Genomic_DNA"/>
</dbReference>
<keyword evidence="1 3" id="KW-0658">Purine biosynthesis</keyword>
<keyword evidence="8" id="KW-1185">Reference proteome</keyword>
<gene>
    <name evidence="3 7" type="primary">purE</name>
    <name evidence="7" type="ORF">IF129_23485</name>
</gene>
<dbReference type="RefSeq" id="WP_191211810.1">
    <property type="nucleotide sequence ID" value="NZ_BAABKL010000050.1"/>
</dbReference>
<evidence type="ECO:0000259" key="6">
    <source>
        <dbReference type="SMART" id="SM01001"/>
    </source>
</evidence>
<feature type="binding site" evidence="3 5">
    <location>
        <position position="19"/>
    </location>
    <ligand>
        <name>substrate</name>
    </ligand>
</feature>
<dbReference type="EC" id="5.4.99.18" evidence="3 4"/>
<evidence type="ECO:0000256" key="3">
    <source>
        <dbReference type="HAMAP-Rule" id="MF_01929"/>
    </source>
</evidence>
<dbReference type="Gene3D" id="3.40.50.1970">
    <property type="match status" value="1"/>
</dbReference>
<organism evidence="7 8">
    <name type="scientific">Streptomyces chumphonensis</name>
    <dbReference type="NCBI Taxonomy" id="1214925"/>
    <lineage>
        <taxon>Bacteria</taxon>
        <taxon>Bacillati</taxon>
        <taxon>Actinomycetota</taxon>
        <taxon>Actinomycetes</taxon>
        <taxon>Kitasatosporales</taxon>
        <taxon>Streptomycetaceae</taxon>
        <taxon>Streptomyces</taxon>
    </lineage>
</organism>
<feature type="binding site" evidence="3 5">
    <location>
        <position position="16"/>
    </location>
    <ligand>
        <name>substrate</name>
    </ligand>
</feature>
<sequence>MSDARPAPVVGIVMGSDSDWPVMEAAAEALADFEVPYEVDVVSAHRMPREMVDYGEHAADRGLKAVIAGAGGAAHLPGMLASVTTLPVIGVPVPLKYLDGMDSLLSIVQMPAGVPVATVSVAGARNAGLLAVRMLAAHDDGLRERMAAFQRELNEQATEKGRRLRNKTAGGAGFGFGN</sequence>
<proteinExistence type="inferred from homology"/>
<evidence type="ECO:0000256" key="1">
    <source>
        <dbReference type="ARBA" id="ARBA00022755"/>
    </source>
</evidence>
<dbReference type="GO" id="GO:0006189">
    <property type="term" value="P:'de novo' IMP biosynthetic process"/>
    <property type="evidence" value="ECO:0007669"/>
    <property type="project" value="UniProtKB-UniRule"/>
</dbReference>
<evidence type="ECO:0000256" key="2">
    <source>
        <dbReference type="ARBA" id="ARBA00023235"/>
    </source>
</evidence>